<dbReference type="PANTHER" id="PTHR43591:SF24">
    <property type="entry name" value="2-METHOXY-6-POLYPRENYL-1,4-BENZOQUINOL METHYLASE, MITOCHONDRIAL"/>
    <property type="match status" value="1"/>
</dbReference>
<feature type="region of interest" description="Disordered" evidence="2">
    <location>
        <begin position="75"/>
        <end position="96"/>
    </location>
</feature>
<feature type="region of interest" description="Disordered" evidence="2">
    <location>
        <begin position="1101"/>
        <end position="1167"/>
    </location>
</feature>
<dbReference type="Pfam" id="PF13649">
    <property type="entry name" value="Methyltransf_25"/>
    <property type="match status" value="1"/>
</dbReference>
<protein>
    <submittedName>
        <fullName evidence="5">Methyltransf_25 domain-containing protein</fullName>
    </submittedName>
</protein>
<evidence type="ECO:0000256" key="2">
    <source>
        <dbReference type="SAM" id="MobiDB-lite"/>
    </source>
</evidence>
<reference evidence="4" key="1">
    <citation type="submission" date="2009-11" db="EMBL/GenBank/DDBJ databases">
        <authorList>
            <consortium name="The Broad Institute Genome Sequencing Platform"/>
            <person name="Ward D."/>
            <person name="Feldgarden M."/>
            <person name="Earl A."/>
            <person name="Young S.K."/>
            <person name="Zeng Q."/>
            <person name="Koehrsen M."/>
            <person name="Alvarado L."/>
            <person name="Berlin A."/>
            <person name="Bochicchio J."/>
            <person name="Borenstein D."/>
            <person name="Chapman S.B."/>
            <person name="Chen Z."/>
            <person name="Engels R."/>
            <person name="Freedman E."/>
            <person name="Gellesch M."/>
            <person name="Goldberg J."/>
            <person name="Griggs A."/>
            <person name="Gujja S."/>
            <person name="Heilman E."/>
            <person name="Heiman D."/>
            <person name="Hepburn T."/>
            <person name="Howarth C."/>
            <person name="Jen D."/>
            <person name="Larson L."/>
            <person name="Lewis B."/>
            <person name="Mehta T."/>
            <person name="Park D."/>
            <person name="Pearson M."/>
            <person name="Roberts A."/>
            <person name="Saif S."/>
            <person name="Shea T."/>
            <person name="Shenoy N."/>
            <person name="Sisk P."/>
            <person name="Stolte C."/>
            <person name="Sykes S."/>
            <person name="Thomson T."/>
            <person name="Walk T."/>
            <person name="White J."/>
            <person name="Yandava C."/>
            <person name="Izard J."/>
            <person name="Baranova O.V."/>
            <person name="Blanton J.M."/>
            <person name="Tanner A.C."/>
            <person name="Dewhirst F.E."/>
            <person name="Haas B."/>
            <person name="Nusbaum C."/>
            <person name="Birren B."/>
        </authorList>
    </citation>
    <scope>NUCLEOTIDE SEQUENCE [LARGE SCALE GENOMIC DNA]</scope>
    <source>
        <strain evidence="4">1-1 BBBD Race 1</strain>
    </source>
</reference>
<sequence>MALAYLQEAYLLEEPGDHEVIKHDRAHHRNYSSNSLRSNSHQGTSRIRRFLKKSIPSRQPTVESDLDIHTELPIKSPFSRDYGSTPAGDTASLDIKPLSKSLSQPLSRLSRSVSRRSLVERFAPDKITGSDRLSINQAVTEAGQELQPATEELSCNPSTSTLSDHSAKDTEPSQSTLSPPAPENSTRKPRLSISKNLIQYCLPSPKPPPPAWSSNQNAASQMSLCSAESETYSESGPVTSPADSTRSNPLMNNLRKLTLNPKRNLAGTSNASALAEFSPPEYPFPDPLPITRREAVLNQEYSHTALDHRWFATTRGERYHPYLRSDVPYWMSYGPEIMNNHILMQYASAILEGSLPFQLMSPSPGMHNTKNEIRRVLDIGCGPSATWCVGVLRQTSGIEVVGLDICPLLLDLEWLERSVSENLSFVQHDFSDCTLPFETGHFDYVHASFISSGIPEHKWASMIEEMTRVLKRHGTLELLESNTLIADPSKAKDPNGSHDETKPATSCCRVPAASALINTPTATPRQLDLLKESTSEVCPTTVQGMIDKLLEQHFISPYPLSLLPTEISNVTTSMKRPLAKQFIKFPSDLQSFVDTQTKSPDRINAYPQNASQEPMRTQDPDVKAAADECMAMLLLHSHIDAMYSNKEISWYDLWLPSISCEPASSNLPSPSVKRTRPTQSRMPSSFGRHFPQNRRTKYISPTQKMKSEYPDRSVYDEKPEIYSTKSISMFRESQLNFHEKVKSMSHVNLNSNVLGNSSTLDLLQDQRDSVYHHQHEPEKLNFTAVRDSSSKIFTHRKKFDQIWDNWKEDLSCHSLGISKLLELRFGWTCTMDIENHKALYEHYEFYQQELAQCEGRINELRLKLHELKFVQIIEVEGNLDEDPNSNPTSASPFYIHRPQSFEYKTSSEGNEDFEHVNFAKNLTDRSTPDTSTSADPRKLLFGPENPMTSYGSNVVHHEPDSQSLEELGYDILKEASNTRSRTRQSSENTGPLSSGRKSMGLPRRKKPIREQPDSDSEETSMNDCPISLKVFLSGSRIPLDHTSSKEEETEAGLEIEIESLTRQKADIKKAIQLIQTDLDNVTKRLGLFDPEDHQVETLTVTGTRDSRQTIPEETELDQLTPTEDDEDRSAPTEVDQSKTNLEENGEDKVLSSSDPKETSFEEKDENCGMLDELFLPFERLEFPSFLSEDINKPTSPVGPLIQQGVIKEVHEATKEVHEATKEVHKATQEHEATKAVREDLTSRISIFNRKNPCRMSNLSNQLTKNTKDLRFTNVGFGDLRIEKFYSVKKN</sequence>
<evidence type="ECO:0000313" key="6">
    <source>
        <dbReference type="Proteomes" id="UP000005240"/>
    </source>
</evidence>
<feature type="region of interest" description="Disordered" evidence="2">
    <location>
        <begin position="919"/>
        <end position="961"/>
    </location>
</feature>
<dbReference type="VEuPathDB" id="FungiDB:PTTG_07820"/>
<feature type="coiled-coil region" evidence="1">
    <location>
        <begin position="1050"/>
        <end position="1077"/>
    </location>
</feature>
<dbReference type="Gene3D" id="3.40.50.150">
    <property type="entry name" value="Vaccinia Virus protein VP39"/>
    <property type="match status" value="1"/>
</dbReference>
<evidence type="ECO:0000256" key="1">
    <source>
        <dbReference type="SAM" id="Coils"/>
    </source>
</evidence>
<feature type="compositionally biased region" description="Polar residues" evidence="2">
    <location>
        <begin position="606"/>
        <end position="615"/>
    </location>
</feature>
<reference evidence="4" key="2">
    <citation type="submission" date="2016-05" db="EMBL/GenBank/DDBJ databases">
        <title>Comparative analysis highlights variable genome content of wheat rusts and divergence of the mating loci.</title>
        <authorList>
            <person name="Cuomo C.A."/>
            <person name="Bakkeren G."/>
            <person name="Szabo L."/>
            <person name="Khalil H."/>
            <person name="Joly D."/>
            <person name="Goldberg J."/>
            <person name="Young S."/>
            <person name="Zeng Q."/>
            <person name="Fellers J."/>
        </authorList>
    </citation>
    <scope>NUCLEOTIDE SEQUENCE [LARGE SCALE GENOMIC DNA]</scope>
    <source>
        <strain evidence="4">1-1 BBBD Race 1</strain>
    </source>
</reference>
<feature type="region of interest" description="Disordered" evidence="2">
    <location>
        <begin position="597"/>
        <end position="616"/>
    </location>
</feature>
<name>A0A180GE82_PUCT1</name>
<keyword evidence="6" id="KW-1185">Reference proteome</keyword>
<feature type="region of interest" description="Disordered" evidence="2">
    <location>
        <begin position="665"/>
        <end position="692"/>
    </location>
</feature>
<dbReference type="CDD" id="cd02440">
    <property type="entry name" value="AdoMet_MTases"/>
    <property type="match status" value="1"/>
</dbReference>
<evidence type="ECO:0000259" key="3">
    <source>
        <dbReference type="Pfam" id="PF13649"/>
    </source>
</evidence>
<reference evidence="5" key="4">
    <citation type="submission" date="2025-05" db="UniProtKB">
        <authorList>
            <consortium name="EnsemblFungi"/>
        </authorList>
    </citation>
    <scope>IDENTIFICATION</scope>
    <source>
        <strain evidence="5">isolate 1-1 / race 1 (BBBD)</strain>
    </source>
</reference>
<dbReference type="STRING" id="630390.A0A180GE82"/>
<dbReference type="Proteomes" id="UP000005240">
    <property type="component" value="Unassembled WGS sequence"/>
</dbReference>
<accession>A0A180GE82</accession>
<evidence type="ECO:0000313" key="5">
    <source>
        <dbReference type="EnsemblFungi" id="PTTG_07820-t43_1-p1"/>
    </source>
</evidence>
<dbReference type="PANTHER" id="PTHR43591">
    <property type="entry name" value="METHYLTRANSFERASE"/>
    <property type="match status" value="1"/>
</dbReference>
<evidence type="ECO:0000313" key="4">
    <source>
        <dbReference type="EMBL" id="OAV91027.1"/>
    </source>
</evidence>
<feature type="domain" description="Methyltransferase" evidence="3">
    <location>
        <begin position="376"/>
        <end position="474"/>
    </location>
</feature>
<keyword evidence="1" id="KW-0175">Coiled coil</keyword>
<organism evidence="4">
    <name type="scientific">Puccinia triticina (isolate 1-1 / race 1 (BBBD))</name>
    <name type="common">Brown leaf rust fungus</name>
    <dbReference type="NCBI Taxonomy" id="630390"/>
    <lineage>
        <taxon>Eukaryota</taxon>
        <taxon>Fungi</taxon>
        <taxon>Dikarya</taxon>
        <taxon>Basidiomycota</taxon>
        <taxon>Pucciniomycotina</taxon>
        <taxon>Pucciniomycetes</taxon>
        <taxon>Pucciniales</taxon>
        <taxon>Pucciniaceae</taxon>
        <taxon>Puccinia</taxon>
    </lineage>
</organism>
<dbReference type="EMBL" id="ADAS02000088">
    <property type="protein sequence ID" value="OAV91027.1"/>
    <property type="molecule type" value="Genomic_DNA"/>
</dbReference>
<feature type="compositionally biased region" description="Polar residues" evidence="2">
    <location>
        <begin position="1101"/>
        <end position="1111"/>
    </location>
</feature>
<dbReference type="GO" id="GO:0008168">
    <property type="term" value="F:methyltransferase activity"/>
    <property type="evidence" value="ECO:0007669"/>
    <property type="project" value="TreeGrafter"/>
</dbReference>
<feature type="compositionally biased region" description="Acidic residues" evidence="2">
    <location>
        <begin position="1112"/>
        <end position="1127"/>
    </location>
</feature>
<gene>
    <name evidence="4" type="ORF">PTTG_07820</name>
</gene>
<feature type="compositionally biased region" description="Polar residues" evidence="2">
    <location>
        <begin position="975"/>
        <end position="996"/>
    </location>
</feature>
<dbReference type="InterPro" id="IPR041698">
    <property type="entry name" value="Methyltransf_25"/>
</dbReference>
<feature type="compositionally biased region" description="Polar residues" evidence="2">
    <location>
        <begin position="212"/>
        <end position="249"/>
    </location>
</feature>
<proteinExistence type="predicted"/>
<reference evidence="5 6" key="3">
    <citation type="journal article" date="2017" name="G3 (Bethesda)">
        <title>Comparative analysis highlights variable genome content of wheat rusts and divergence of the mating loci.</title>
        <authorList>
            <person name="Cuomo C.A."/>
            <person name="Bakkeren G."/>
            <person name="Khalil H.B."/>
            <person name="Panwar V."/>
            <person name="Joly D."/>
            <person name="Linning R."/>
            <person name="Sakthikumar S."/>
            <person name="Song X."/>
            <person name="Adiconis X."/>
            <person name="Fan L."/>
            <person name="Goldberg J.M."/>
            <person name="Levin J.Z."/>
            <person name="Young S."/>
            <person name="Zeng Q."/>
            <person name="Anikster Y."/>
            <person name="Bruce M."/>
            <person name="Wang M."/>
            <person name="Yin C."/>
            <person name="McCallum B."/>
            <person name="Szabo L.J."/>
            <person name="Hulbert S."/>
            <person name="Chen X."/>
            <person name="Fellers J.P."/>
        </authorList>
    </citation>
    <scope>NUCLEOTIDE SEQUENCE</scope>
    <source>
        <strain evidence="6">Isolate 1-1 / race 1 (BBBD)</strain>
        <strain evidence="5">isolate 1-1 / race 1 (BBBD)</strain>
    </source>
</reference>
<feature type="compositionally biased region" description="Polar residues" evidence="2">
    <location>
        <begin position="153"/>
        <end position="164"/>
    </location>
</feature>
<dbReference type="OrthoDB" id="2013972at2759"/>
<feature type="compositionally biased region" description="Basic and acidic residues" evidence="2">
    <location>
        <begin position="1146"/>
        <end position="1161"/>
    </location>
</feature>
<dbReference type="SUPFAM" id="SSF53335">
    <property type="entry name" value="S-adenosyl-L-methionine-dependent methyltransferases"/>
    <property type="match status" value="1"/>
</dbReference>
<feature type="region of interest" description="Disordered" evidence="2">
    <location>
        <begin position="144"/>
        <end position="249"/>
    </location>
</feature>
<dbReference type="EnsemblFungi" id="PTTG_07820-t43_1">
    <property type="protein sequence ID" value="PTTG_07820-t43_1-p1"/>
    <property type="gene ID" value="PTTG_07820"/>
</dbReference>
<dbReference type="InterPro" id="IPR029063">
    <property type="entry name" value="SAM-dependent_MTases_sf"/>
</dbReference>
<feature type="region of interest" description="Disordered" evidence="2">
    <location>
        <begin position="975"/>
        <end position="1024"/>
    </location>
</feature>